<evidence type="ECO:0000313" key="1">
    <source>
        <dbReference type="EMBL" id="BBJ37760.1"/>
    </source>
</evidence>
<reference evidence="1 2" key="1">
    <citation type="journal article" date="2020" name="Int. J. Syst. Evol. Microbiol.">
        <title>Reclassification of Streptomyces castelarensis and Streptomyces sporoclivatus as later heterotypic synonyms of Streptomyces antimycoticus.</title>
        <authorList>
            <person name="Komaki H."/>
            <person name="Tamura T."/>
        </authorList>
    </citation>
    <scope>NUCLEOTIDE SEQUENCE [LARGE SCALE GENOMIC DNA]</scope>
    <source>
        <strain evidence="1 2">NBRC 100767</strain>
    </source>
</reference>
<dbReference type="AlphaFoldDB" id="A0A499UDA4"/>
<organism evidence="1 2">
    <name type="scientific">Streptomyces antimycoticus</name>
    <dbReference type="NCBI Taxonomy" id="68175"/>
    <lineage>
        <taxon>Bacteria</taxon>
        <taxon>Bacillati</taxon>
        <taxon>Actinomycetota</taxon>
        <taxon>Actinomycetes</taxon>
        <taxon>Kitasatosporales</taxon>
        <taxon>Streptomycetaceae</taxon>
        <taxon>Streptomyces</taxon>
        <taxon>Streptomyces violaceusniger group</taxon>
    </lineage>
</organism>
<protein>
    <submittedName>
        <fullName evidence="1">Uncharacterized protein</fullName>
    </submittedName>
</protein>
<proteinExistence type="predicted"/>
<dbReference type="Proteomes" id="UP000463951">
    <property type="component" value="Chromosome"/>
</dbReference>
<accession>A0A499UDA4</accession>
<name>A0A499UDA4_9ACTN</name>
<dbReference type="Pfam" id="PF19749">
    <property type="entry name" value="DUF6236"/>
    <property type="match status" value="1"/>
</dbReference>
<gene>
    <name evidence="1" type="ORF">SSPO_004780</name>
</gene>
<sequence>MPSIALYYPWMHFQDDNWLKLALLTWGRIVRMRPGRVEDRDRELVRQLRAETDFIVEAAPSPTVLTTVAEKFTEIIDTDPHRIVERYGLRDSFREEFDPSPHDLRYSTDWLGYEPPVPQGTWDMVRSVYMLRMHTGGNDSKMATDLSEKLVDMGLAEPSGGPWVLMHPKLGSIYLAVLTDVMARSEMLSPATDDPRIHKAVGALDQLTNLLLDDHTRVLAVEHAESAYMHVALRTVIEPEKLAEVPVAKLIRFREAHRDELAAFHEHVASLTTELQAIAEVENLEVASAHLKSLYESKTRPQLNELRRALRAQGIESSAGTLVQKVNLNAAAGTLLGSVAAAGGQLAVASAAVAVTLVPYIAGKVEARRQQVGASPVAYLLAADRELSGRTLLGALQRRTHGR</sequence>
<dbReference type="EMBL" id="AP019620">
    <property type="protein sequence ID" value="BBJ37760.1"/>
    <property type="molecule type" value="Genomic_DNA"/>
</dbReference>
<dbReference type="InterPro" id="IPR046203">
    <property type="entry name" value="DUF6236"/>
</dbReference>
<evidence type="ECO:0000313" key="2">
    <source>
        <dbReference type="Proteomes" id="UP000463951"/>
    </source>
</evidence>